<dbReference type="Proteomes" id="UP000481153">
    <property type="component" value="Unassembled WGS sequence"/>
</dbReference>
<name>A0A6G0X5C7_9STRA</name>
<dbReference type="AlphaFoldDB" id="A0A6G0X5C7"/>
<protein>
    <recommendedName>
        <fullName evidence="2">DUF2062 domain-containing protein</fullName>
    </recommendedName>
</protein>
<feature type="transmembrane region" description="Helical" evidence="1">
    <location>
        <begin position="48"/>
        <end position="69"/>
    </location>
</feature>
<dbReference type="VEuPathDB" id="FungiDB:AeMF1_001009"/>
<sequence>MSFFETKVKQPIVDLLSSGVSPHALALSMSFGITCGVFPIPGLTTVPVMAMVFLLGLNPVAAMLTNYLVTPLNIASVPVFVAYGNQFFGSSEEEFSVNALFSGLQQDMLGTLSQFRFILLNAIYMWFVFLAVATPIAYAILYPVLKFSMGNKAASTDAKKTS</sequence>
<feature type="transmembrane region" description="Helical" evidence="1">
    <location>
        <begin position="123"/>
        <end position="145"/>
    </location>
</feature>
<evidence type="ECO:0000259" key="2">
    <source>
        <dbReference type="Pfam" id="PF09835"/>
    </source>
</evidence>
<keyword evidence="1" id="KW-1133">Transmembrane helix</keyword>
<comment type="caution">
    <text evidence="3">The sequence shown here is derived from an EMBL/GenBank/DDBJ whole genome shotgun (WGS) entry which is preliminary data.</text>
</comment>
<gene>
    <name evidence="3" type="ORF">Ae201684_008331</name>
</gene>
<proteinExistence type="predicted"/>
<organism evidence="3 4">
    <name type="scientific">Aphanomyces euteiches</name>
    <dbReference type="NCBI Taxonomy" id="100861"/>
    <lineage>
        <taxon>Eukaryota</taxon>
        <taxon>Sar</taxon>
        <taxon>Stramenopiles</taxon>
        <taxon>Oomycota</taxon>
        <taxon>Saprolegniomycetes</taxon>
        <taxon>Saprolegniales</taxon>
        <taxon>Verrucalvaceae</taxon>
        <taxon>Aphanomyces</taxon>
    </lineage>
</organism>
<dbReference type="InterPro" id="IPR018639">
    <property type="entry name" value="DUF2062"/>
</dbReference>
<feature type="domain" description="DUF2062" evidence="2">
    <location>
        <begin position="13"/>
        <end position="148"/>
    </location>
</feature>
<dbReference type="PANTHER" id="PTHR35102">
    <property type="entry name" value="E3 UBIQUITIN-PROTEIN LIGASE"/>
    <property type="match status" value="1"/>
</dbReference>
<reference evidence="3 4" key="1">
    <citation type="submission" date="2019-07" db="EMBL/GenBank/DDBJ databases">
        <title>Genomics analysis of Aphanomyces spp. identifies a new class of oomycete effector associated with host adaptation.</title>
        <authorList>
            <person name="Gaulin E."/>
        </authorList>
    </citation>
    <scope>NUCLEOTIDE SEQUENCE [LARGE SCALE GENOMIC DNA]</scope>
    <source>
        <strain evidence="3 4">ATCC 201684</strain>
    </source>
</reference>
<keyword evidence="4" id="KW-1185">Reference proteome</keyword>
<dbReference type="EMBL" id="VJMJ01000101">
    <property type="protein sequence ID" value="KAF0735119.1"/>
    <property type="molecule type" value="Genomic_DNA"/>
</dbReference>
<keyword evidence="1" id="KW-0812">Transmembrane</keyword>
<feature type="transmembrane region" description="Helical" evidence="1">
    <location>
        <begin position="20"/>
        <end position="41"/>
    </location>
</feature>
<accession>A0A6G0X5C7</accession>
<dbReference type="Pfam" id="PF09835">
    <property type="entry name" value="DUF2062"/>
    <property type="match status" value="1"/>
</dbReference>
<keyword evidence="1" id="KW-0472">Membrane</keyword>
<dbReference type="PANTHER" id="PTHR35102:SF1">
    <property type="entry name" value="E3 UBIQUITIN-PROTEIN LIGASE"/>
    <property type="match status" value="1"/>
</dbReference>
<evidence type="ECO:0000313" key="4">
    <source>
        <dbReference type="Proteomes" id="UP000481153"/>
    </source>
</evidence>
<evidence type="ECO:0000313" key="3">
    <source>
        <dbReference type="EMBL" id="KAF0735119.1"/>
    </source>
</evidence>
<evidence type="ECO:0000256" key="1">
    <source>
        <dbReference type="SAM" id="Phobius"/>
    </source>
</evidence>